<evidence type="ECO:0000256" key="6">
    <source>
        <dbReference type="SAM" id="MobiDB-lite"/>
    </source>
</evidence>
<dbReference type="EMBL" id="CP045725">
    <property type="protein sequence ID" value="QGF25110.1"/>
    <property type="molecule type" value="Genomic_DNA"/>
</dbReference>
<accession>A0A5Q2FDB8</accession>
<dbReference type="InterPro" id="IPR018076">
    <property type="entry name" value="T2SS_GspF_dom"/>
</dbReference>
<comment type="subcellular location">
    <subcellularLocation>
        <location evidence="1">Cell membrane</location>
        <topology evidence="1">Multi-pass membrane protein</topology>
    </subcellularLocation>
</comment>
<evidence type="ECO:0000256" key="4">
    <source>
        <dbReference type="ARBA" id="ARBA00022989"/>
    </source>
</evidence>
<evidence type="ECO:0000256" key="7">
    <source>
        <dbReference type="SAM" id="Phobius"/>
    </source>
</evidence>
<dbReference type="Pfam" id="PF00482">
    <property type="entry name" value="T2SSF"/>
    <property type="match status" value="1"/>
</dbReference>
<keyword evidence="5 7" id="KW-0472">Membrane</keyword>
<proteinExistence type="predicted"/>
<evidence type="ECO:0000256" key="1">
    <source>
        <dbReference type="ARBA" id="ARBA00004651"/>
    </source>
</evidence>
<keyword evidence="4 7" id="KW-1133">Transmembrane helix</keyword>
<evidence type="ECO:0000313" key="9">
    <source>
        <dbReference type="EMBL" id="QGF25110.1"/>
    </source>
</evidence>
<evidence type="ECO:0000256" key="2">
    <source>
        <dbReference type="ARBA" id="ARBA00022475"/>
    </source>
</evidence>
<dbReference type="PANTHER" id="PTHR35007">
    <property type="entry name" value="INTEGRAL MEMBRANE PROTEIN-RELATED"/>
    <property type="match status" value="1"/>
</dbReference>
<keyword evidence="3 7" id="KW-0812">Transmembrane</keyword>
<evidence type="ECO:0000256" key="5">
    <source>
        <dbReference type="ARBA" id="ARBA00023136"/>
    </source>
</evidence>
<feature type="transmembrane region" description="Helical" evidence="7">
    <location>
        <begin position="79"/>
        <end position="98"/>
    </location>
</feature>
<dbReference type="Proteomes" id="UP000386847">
    <property type="component" value="Chromosome"/>
</dbReference>
<feature type="transmembrane region" description="Helical" evidence="7">
    <location>
        <begin position="254"/>
        <end position="274"/>
    </location>
</feature>
<organism evidence="9 10">
    <name type="scientific">Raineyella fluvialis</name>
    <dbReference type="NCBI Taxonomy" id="2662261"/>
    <lineage>
        <taxon>Bacteria</taxon>
        <taxon>Bacillati</taxon>
        <taxon>Actinomycetota</taxon>
        <taxon>Actinomycetes</taxon>
        <taxon>Propionibacteriales</taxon>
        <taxon>Propionibacteriaceae</taxon>
        <taxon>Raineyella</taxon>
    </lineage>
</organism>
<dbReference type="KEGG" id="rain:Rai3103_06250"/>
<dbReference type="AlphaFoldDB" id="A0A5Q2FDB8"/>
<dbReference type="PANTHER" id="PTHR35007:SF3">
    <property type="entry name" value="POSSIBLE CONSERVED ALANINE RICH MEMBRANE PROTEIN"/>
    <property type="match status" value="1"/>
</dbReference>
<feature type="transmembrane region" description="Helical" evidence="7">
    <location>
        <begin position="229"/>
        <end position="248"/>
    </location>
</feature>
<protein>
    <submittedName>
        <fullName evidence="9">Type II secretion protein F</fullName>
    </submittedName>
</protein>
<feature type="compositionally biased region" description="Low complexity" evidence="6">
    <location>
        <begin position="27"/>
        <end position="39"/>
    </location>
</feature>
<name>A0A5Q2FDB8_9ACTN</name>
<gene>
    <name evidence="9" type="ORF">Rai3103_06250</name>
</gene>
<evidence type="ECO:0000313" key="10">
    <source>
        <dbReference type="Proteomes" id="UP000386847"/>
    </source>
</evidence>
<feature type="region of interest" description="Disordered" evidence="6">
    <location>
        <begin position="27"/>
        <end position="54"/>
    </location>
</feature>
<keyword evidence="2" id="KW-1003">Cell membrane</keyword>
<evidence type="ECO:0000259" key="8">
    <source>
        <dbReference type="Pfam" id="PF00482"/>
    </source>
</evidence>
<dbReference type="GO" id="GO:0005886">
    <property type="term" value="C:plasma membrane"/>
    <property type="evidence" value="ECO:0007669"/>
    <property type="project" value="UniProtKB-SubCell"/>
</dbReference>
<sequence length="292" mass="31092">MAVVALVGAVVTGGLVLLLAGLVPTERQPQPGRSRPRPGLAERWSTLTRRPPGAAGRRRDARLVAGFVGGALAYALTGWLVWLVIVPLAVIALPYLLADPPAPTIDLLSALDRWVHSLVATLPTGQSIGDAVRTSRRTAPALLTPYVEQAVRRLDQRWSVRDALREMADRLAVPEADAVLAALGLAAHRGGTGATATLKALSSSLQQTLAALREIEAERAKPRIVVRQVTAITLGMLAVALLFGRAFFAPYATPLGQVLLLGLVAAYLGSLAVMRRMTRPRRRQRILTGATS</sequence>
<feature type="domain" description="Type II secretion system protein GspF" evidence="8">
    <location>
        <begin position="115"/>
        <end position="241"/>
    </location>
</feature>
<evidence type="ECO:0000256" key="3">
    <source>
        <dbReference type="ARBA" id="ARBA00022692"/>
    </source>
</evidence>
<keyword evidence="10" id="KW-1185">Reference proteome</keyword>
<reference evidence="9 10" key="1">
    <citation type="submission" date="2019-10" db="EMBL/GenBank/DDBJ databases">
        <title>Genomic analysis of Raineyella sp. CBA3103.</title>
        <authorList>
            <person name="Roh S.W."/>
        </authorList>
    </citation>
    <scope>NUCLEOTIDE SEQUENCE [LARGE SCALE GENOMIC DNA]</scope>
    <source>
        <strain evidence="9 10">CBA3103</strain>
    </source>
</reference>